<feature type="compositionally biased region" description="Polar residues" evidence="1">
    <location>
        <begin position="1044"/>
        <end position="1061"/>
    </location>
</feature>
<dbReference type="EnsemblMetazoa" id="MDOA002040-RA">
    <property type="protein sequence ID" value="MDOA002040-PA"/>
    <property type="gene ID" value="MDOA002040"/>
</dbReference>
<feature type="region of interest" description="Disordered" evidence="1">
    <location>
        <begin position="1043"/>
        <end position="1103"/>
    </location>
</feature>
<keyword evidence="2" id="KW-1133">Transmembrane helix</keyword>
<feature type="compositionally biased region" description="Basic residues" evidence="1">
    <location>
        <begin position="1090"/>
        <end position="1101"/>
    </location>
</feature>
<proteinExistence type="predicted"/>
<dbReference type="PANTHER" id="PTHR37002">
    <property type="entry name" value="AGAP007005-PA"/>
    <property type="match status" value="1"/>
</dbReference>
<dbReference type="VEuPathDB" id="VectorBase:MDOMA2_018551"/>
<feature type="compositionally biased region" description="Polar residues" evidence="1">
    <location>
        <begin position="355"/>
        <end position="369"/>
    </location>
</feature>
<feature type="region of interest" description="Disordered" evidence="1">
    <location>
        <begin position="510"/>
        <end position="547"/>
    </location>
</feature>
<feature type="region of interest" description="Disordered" evidence="1">
    <location>
        <begin position="277"/>
        <end position="318"/>
    </location>
</feature>
<keyword evidence="2" id="KW-0812">Transmembrane</keyword>
<dbReference type="KEGG" id="mde:101897390"/>
<feature type="compositionally biased region" description="Low complexity" evidence="1">
    <location>
        <begin position="1509"/>
        <end position="1520"/>
    </location>
</feature>
<feature type="region of interest" description="Disordered" evidence="1">
    <location>
        <begin position="1"/>
        <end position="25"/>
    </location>
</feature>
<feature type="region of interest" description="Disordered" evidence="1">
    <location>
        <begin position="923"/>
        <end position="1003"/>
    </location>
</feature>
<accession>A0A1I8M7G1</accession>
<feature type="transmembrane region" description="Helical" evidence="2">
    <location>
        <begin position="1299"/>
        <end position="1320"/>
    </location>
</feature>
<dbReference type="eggNOG" id="ENOG502RUWC">
    <property type="taxonomic scope" value="Eukaryota"/>
</dbReference>
<feature type="region of interest" description="Disordered" evidence="1">
    <location>
        <begin position="662"/>
        <end position="692"/>
    </location>
</feature>
<feature type="region of interest" description="Disordered" evidence="1">
    <location>
        <begin position="342"/>
        <end position="417"/>
    </location>
</feature>
<feature type="compositionally biased region" description="Low complexity" evidence="1">
    <location>
        <begin position="679"/>
        <end position="692"/>
    </location>
</feature>
<feature type="region of interest" description="Disordered" evidence="1">
    <location>
        <begin position="1509"/>
        <end position="1540"/>
    </location>
</feature>
<feature type="region of interest" description="Disordered" evidence="1">
    <location>
        <begin position="725"/>
        <end position="760"/>
    </location>
</feature>
<feature type="compositionally biased region" description="Low complexity" evidence="1">
    <location>
        <begin position="923"/>
        <end position="938"/>
    </location>
</feature>
<feature type="compositionally biased region" description="Low complexity" evidence="1">
    <location>
        <begin position="947"/>
        <end position="1000"/>
    </location>
</feature>
<feature type="compositionally biased region" description="Polar residues" evidence="1">
    <location>
        <begin position="739"/>
        <end position="760"/>
    </location>
</feature>
<sequence>MTTKRATTYGHHTQHQQRRPPDVEEALSSMLWTPYERASVTDTSSDDEDELLNRHQQLRKSKSQYDYTSIPTIPPSPTPTPTPLMLPAANIVAYIPTPTHHQVVTLPPGVATSTYYAATAEDICDASVTTPLVPLSGLILDAGNGHLTTMAAAADEILASSNSTVIAVAVNDAHTTCYPPAPLATANESTLANDDGDMSSSFTASLENHKNRFSFTSYGRITGLNKWWPSSHSSNSNGIATATLPPPISSSPAQIAEASVLGSSALGSSTATTALTAANTPAEPKEPPSYDSLYSKAQQRQQRRLHRHATTTSHHGKHLNIFKPVLETLKANVSTITQGRFANISSSSPSSLLSRQDNSTRGRNPNTTYNPNSNHNIRSNSSRSQSNINSHSNNPCSSETGNPGLDVSSRSPDSTETHLVHSFTDDFLAEQSPNTRHQQHVAAKNVDNARIVNALNNNNNNPINNNNNIVSCSITPIDESTEPAVQEKLQTQQQCNTGADATSMIHRPNQLLTGNDHDVHDQNTTTTTTKSISQQTDDEQLEEQETENKQNNNFIFNSKHQQQLQQRPHQQQQHDDYQTLCCNDDETIYEQSIECDKMNPIEMNAYREPREFMYSVYCHTSHHPPSLWRAMPPYETSATAAISLTRSFELNTTAYGRNITASSSSAVHHKTSFERSPSKAKSSDTTTSATTTYNLTPNKCLAELERLYAEFRASESLREKRLRELEAKNENGGVDDSGDTSSQRAKTGQRLSGVETSESNANMRLNVPASTNSTFSGNVEEAAAVTKPSDTTKINPSTSSVFLTTTNSVTALTNPCQRTPSLTIQVNQNTNTSSNHLSNKNTTNTNTINNNNHNNNNNSNASVGEIILNQAIVNATTATTKNGVSVINCNYVNNANNNNNNNNNNKSITNLCDIATNTNLNLTQGNLRNTPTPPTSRNGSGGGGSSSGSDSSSPRKNNSNISDTTTTKAATKASVNNSQNSSVPNLLKNNENNNCNSLSNQPDQAHAGSVNVIQVNGNITAPISRTFTSTECQTDDVAAVQLRSPRTQCNATQSGTPSNTNGRDRDQRRRERRERRHLHHTASMMVAPTHSHHPGRHHGHLDRHSMPAPPLPPILHPPHMHPGLSQHPHNVAMMRPMLPDILHNHFPPPYSALPSQPGATHPGAMAGVSAASMPNHPNGPTLAQFAHGCPAPPPPPGVTILGPPPPPPPAGTTMLTSVISTVPIPGATPIVNDGRFSLPLPIIRRSPSERSGKGCCGQWFAGPPLRALIAVVALGGVACALGGAALGATGLAGPPSSHFTAALLMIGVGVVLVTVSGAAWRMTAPGGPPCLGLGSSVDLGRCGRRPCSRGGGAPQGLLYPEFQHRPPPPSYQASMQEYRLRLLLLDRDRQNGVVRGSSPPPTYRSHAGSLLRAPLTSTIRGAGGIGATGRAESSIGGSEYSFPPSYRSRNTTPGTISSERSIETEPSGRLLANEDIPEPLSVEQLSEYNTLQQRTIQARLGTSLANNTTTTTSATVNSTTMVNGGGVGSNTKSQSEEKRNSIQLEQNCIITKRESSSGGDKKDDLVTIVTITPQNEIDSSQNMVESQNSTNLEVTQSGSREQIEILAHL</sequence>
<evidence type="ECO:0000256" key="2">
    <source>
        <dbReference type="SAM" id="Phobius"/>
    </source>
</evidence>
<feature type="compositionally biased region" description="Basic residues" evidence="1">
    <location>
        <begin position="1070"/>
        <end position="1080"/>
    </location>
</feature>
<dbReference type="OrthoDB" id="10070859at2759"/>
<feature type="compositionally biased region" description="Acidic residues" evidence="1">
    <location>
        <begin position="536"/>
        <end position="545"/>
    </location>
</feature>
<evidence type="ECO:0000256" key="1">
    <source>
        <dbReference type="SAM" id="MobiDB-lite"/>
    </source>
</evidence>
<feature type="region of interest" description="Disordered" evidence="1">
    <location>
        <begin position="829"/>
        <end position="859"/>
    </location>
</feature>
<feature type="compositionally biased region" description="Low complexity" evidence="1">
    <location>
        <begin position="345"/>
        <end position="354"/>
    </location>
</feature>
<dbReference type="STRING" id="7370.A0A1I8M7G1"/>
<reference evidence="3" key="1">
    <citation type="submission" date="2020-05" db="UniProtKB">
        <authorList>
            <consortium name="EnsemblMetazoa"/>
        </authorList>
    </citation>
    <scope>IDENTIFICATION</scope>
    <source>
        <strain evidence="3">Aabys</strain>
    </source>
</reference>
<feature type="compositionally biased region" description="Basic residues" evidence="1">
    <location>
        <begin position="301"/>
        <end position="318"/>
    </location>
</feature>
<feature type="transmembrane region" description="Helical" evidence="2">
    <location>
        <begin position="1265"/>
        <end position="1287"/>
    </location>
</feature>
<feature type="compositionally biased region" description="Polar residues" evidence="1">
    <location>
        <begin position="1447"/>
        <end position="1459"/>
    </location>
</feature>
<organism evidence="3">
    <name type="scientific">Musca domestica</name>
    <name type="common">House fly</name>
    <dbReference type="NCBI Taxonomy" id="7370"/>
    <lineage>
        <taxon>Eukaryota</taxon>
        <taxon>Metazoa</taxon>
        <taxon>Ecdysozoa</taxon>
        <taxon>Arthropoda</taxon>
        <taxon>Hexapoda</taxon>
        <taxon>Insecta</taxon>
        <taxon>Pterygota</taxon>
        <taxon>Neoptera</taxon>
        <taxon>Endopterygota</taxon>
        <taxon>Diptera</taxon>
        <taxon>Brachycera</taxon>
        <taxon>Muscomorpha</taxon>
        <taxon>Muscoidea</taxon>
        <taxon>Muscidae</taxon>
        <taxon>Musca</taxon>
    </lineage>
</organism>
<dbReference type="VEuPathDB" id="VectorBase:MDOA002040"/>
<name>A0A1I8M7G1_MUSDO</name>
<dbReference type="PANTHER" id="PTHR37002:SF10">
    <property type="entry name" value="TRANSGLUTAMINASE-LIKE DOMAIN-CONTAINING PROTEIN"/>
    <property type="match status" value="1"/>
</dbReference>
<dbReference type="RefSeq" id="XP_005177492.2">
    <property type="nucleotide sequence ID" value="XM_005177435.4"/>
</dbReference>
<keyword evidence="2" id="KW-0472">Membrane</keyword>
<evidence type="ECO:0000313" key="3">
    <source>
        <dbReference type="EnsemblMetazoa" id="MDOA002040-PA"/>
    </source>
</evidence>
<feature type="region of interest" description="Disordered" evidence="1">
    <location>
        <begin position="1421"/>
        <end position="1467"/>
    </location>
</feature>
<gene>
    <name evidence="3" type="primary">101897390</name>
</gene>
<feature type="region of interest" description="Disordered" evidence="1">
    <location>
        <begin position="58"/>
        <end position="80"/>
    </location>
</feature>
<feature type="compositionally biased region" description="Low complexity" evidence="1">
    <location>
        <begin position="370"/>
        <end position="395"/>
    </location>
</feature>
<protein>
    <submittedName>
        <fullName evidence="3">Uncharacterized protein</fullName>
    </submittedName>
</protein>